<dbReference type="OrthoDB" id="5781504at2759"/>
<reference evidence="2" key="1">
    <citation type="submission" date="2013-11" db="EMBL/GenBank/DDBJ databases">
        <authorList>
            <person name="Sternberg P."/>
            <person name="Dillman A."/>
            <person name="Macchietto M."/>
        </authorList>
    </citation>
    <scope>NUCLEOTIDE SEQUENCE</scope>
    <source>
        <strain evidence="2">ALL</strain>
    </source>
</reference>
<gene>
    <name evidence="2" type="ORF">L596_006219</name>
</gene>
<comment type="caution">
    <text evidence="2">The sequence shown here is derived from an EMBL/GenBank/DDBJ whole genome shotgun (WGS) entry which is preliminary data.</text>
</comment>
<organism evidence="2">
    <name type="scientific">Steinernema carpocapsae</name>
    <name type="common">Entomopathogenic nematode</name>
    <dbReference type="NCBI Taxonomy" id="34508"/>
    <lineage>
        <taxon>Eukaryota</taxon>
        <taxon>Metazoa</taxon>
        <taxon>Ecdysozoa</taxon>
        <taxon>Nematoda</taxon>
        <taxon>Chromadorea</taxon>
        <taxon>Rhabditida</taxon>
        <taxon>Tylenchina</taxon>
        <taxon>Panagrolaimomorpha</taxon>
        <taxon>Strongyloidoidea</taxon>
        <taxon>Steinernematidae</taxon>
        <taxon>Steinernema</taxon>
    </lineage>
</organism>
<reference evidence="2" key="2">
    <citation type="journal article" date="2015" name="Genome Biol.">
        <title>Comparative genomics of Steinernema reveals deeply conserved gene regulatory networks.</title>
        <authorList>
            <person name="Dillman A.R."/>
            <person name="Macchietto M."/>
            <person name="Porter C.F."/>
            <person name="Rogers A."/>
            <person name="Williams B."/>
            <person name="Antoshechkin I."/>
            <person name="Lee M.M."/>
            <person name="Goodwin Z."/>
            <person name="Lu X."/>
            <person name="Lewis E.E."/>
            <person name="Goodrich-Blair H."/>
            <person name="Stock S.P."/>
            <person name="Adams B.J."/>
            <person name="Sternberg P.W."/>
            <person name="Mortazavi A."/>
        </authorList>
    </citation>
    <scope>NUCLEOTIDE SEQUENCE [LARGE SCALE GENOMIC DNA]</scope>
    <source>
        <strain evidence="2">ALL</strain>
    </source>
</reference>
<dbReference type="AlphaFoldDB" id="A0A4U8V935"/>
<name>A0A4U8V935_STECR</name>
<feature type="signal peptide" evidence="1">
    <location>
        <begin position="1"/>
        <end position="20"/>
    </location>
</feature>
<dbReference type="EMBL" id="AZBU02000001">
    <property type="protein sequence ID" value="TMS39738.1"/>
    <property type="molecule type" value="Genomic_DNA"/>
</dbReference>
<accession>A0A4U8V935</accession>
<dbReference type="Gene3D" id="2.60.40.3330">
    <property type="match status" value="1"/>
</dbReference>
<evidence type="ECO:0000313" key="2">
    <source>
        <dbReference type="EMBL" id="TMS39738.1"/>
    </source>
</evidence>
<feature type="chain" id="PRO_5020649048" evidence="1">
    <location>
        <begin position="21"/>
        <end position="66"/>
    </location>
</feature>
<sequence>MRQLWTAAVVLVSLVQLAQAAHKCVWVHGRVKCNKDPKKEVNVEVRVYDKDSFSFLKIVDPDDLMG</sequence>
<keyword evidence="1" id="KW-0732">Signal</keyword>
<evidence type="ECO:0000256" key="1">
    <source>
        <dbReference type="SAM" id="SignalP"/>
    </source>
</evidence>
<protein>
    <submittedName>
        <fullName evidence="2">Uncharacterized protein</fullName>
    </submittedName>
</protein>
<reference evidence="2" key="3">
    <citation type="journal article" date="2019" name="G3 (Bethesda)">
        <title>Hybrid Assembly of the Genome of the Entomopathogenic Nematode Steinernema carpocapsae Identifies the X-Chromosome.</title>
        <authorList>
            <person name="Serra L."/>
            <person name="Macchietto M."/>
            <person name="Macias-Munoz A."/>
            <person name="McGill C.J."/>
            <person name="Rodriguez I.M."/>
            <person name="Rodriguez B."/>
            <person name="Murad R."/>
            <person name="Mortazavi A."/>
        </authorList>
    </citation>
    <scope>NUCLEOTIDE SEQUENCE [LARGE SCALE GENOMIC DNA]</scope>
    <source>
        <strain evidence="2">ALL</strain>
    </source>
</reference>
<dbReference type="InterPro" id="IPR038479">
    <property type="entry name" value="Transthyretin-like_sf"/>
</dbReference>
<proteinExistence type="predicted"/>